<dbReference type="Pfam" id="PF00129">
    <property type="entry name" value="MHC_I"/>
    <property type="match status" value="1"/>
</dbReference>
<reference evidence="14" key="2">
    <citation type="submission" date="2025-09" db="UniProtKB">
        <authorList>
            <consortium name="Ensembl"/>
        </authorList>
    </citation>
    <scope>IDENTIFICATION</scope>
</reference>
<dbReference type="Gene3D" id="2.60.40.10">
    <property type="entry name" value="Immunoglobulins"/>
    <property type="match status" value="1"/>
</dbReference>
<dbReference type="Ensembl" id="ENSLLTT00000001958.1">
    <property type="protein sequence ID" value="ENSLLTP00000001886.1"/>
    <property type="gene ID" value="ENSLLTG00000001464.1"/>
</dbReference>
<dbReference type="PROSITE" id="PS00290">
    <property type="entry name" value="IG_MHC"/>
    <property type="match status" value="1"/>
</dbReference>
<keyword evidence="15" id="KW-1185">Reference proteome</keyword>
<dbReference type="Proteomes" id="UP000694406">
    <property type="component" value="Unplaced"/>
</dbReference>
<dbReference type="GeneTree" id="ENSGT01150000286995"/>
<dbReference type="PROSITE" id="PS50835">
    <property type="entry name" value="IG_LIKE"/>
    <property type="match status" value="1"/>
</dbReference>
<dbReference type="InterPro" id="IPR037055">
    <property type="entry name" value="MHC_I-like_Ag-recog_sf"/>
</dbReference>
<evidence type="ECO:0000259" key="13">
    <source>
        <dbReference type="PROSITE" id="PS50835"/>
    </source>
</evidence>
<name>A0A8C5RFJ8_LATLA</name>
<dbReference type="PANTHER" id="PTHR16675:SF242">
    <property type="entry name" value="MAJOR HISTOCOMPATIBILITY COMPLEX CLASS I-RELATED GENE PROTEIN"/>
    <property type="match status" value="1"/>
</dbReference>
<dbReference type="GO" id="GO:0009897">
    <property type="term" value="C:external side of plasma membrane"/>
    <property type="evidence" value="ECO:0007669"/>
    <property type="project" value="TreeGrafter"/>
</dbReference>
<evidence type="ECO:0000256" key="12">
    <source>
        <dbReference type="SAM" id="Phobius"/>
    </source>
</evidence>
<evidence type="ECO:0000256" key="3">
    <source>
        <dbReference type="ARBA" id="ARBA00022692"/>
    </source>
</evidence>
<feature type="domain" description="Ig-like" evidence="13">
    <location>
        <begin position="273"/>
        <end position="362"/>
    </location>
</feature>
<dbReference type="FunFam" id="3.30.500.10:FF:000001">
    <property type="entry name" value="H-2 class I histocompatibility antigen, alpha chain"/>
    <property type="match status" value="1"/>
</dbReference>
<evidence type="ECO:0000256" key="8">
    <source>
        <dbReference type="ARBA" id="ARBA00023157"/>
    </source>
</evidence>
<feature type="transmembrane region" description="Helical" evidence="12">
    <location>
        <begin position="72"/>
        <end position="91"/>
    </location>
</feature>
<dbReference type="CDD" id="cd07698">
    <property type="entry name" value="IgC1_MHC_I_alpha3"/>
    <property type="match status" value="1"/>
</dbReference>
<dbReference type="InterPro" id="IPR007110">
    <property type="entry name" value="Ig-like_dom"/>
</dbReference>
<feature type="region of interest" description="Disordered" evidence="11">
    <location>
        <begin position="9"/>
        <end position="38"/>
    </location>
</feature>
<keyword evidence="7 12" id="KW-0472">Membrane</keyword>
<evidence type="ECO:0000256" key="11">
    <source>
        <dbReference type="SAM" id="MobiDB-lite"/>
    </source>
</evidence>
<evidence type="ECO:0000256" key="2">
    <source>
        <dbReference type="ARBA" id="ARBA00022451"/>
    </source>
</evidence>
<evidence type="ECO:0000256" key="10">
    <source>
        <dbReference type="RuleBase" id="RU004439"/>
    </source>
</evidence>
<proteinExistence type="inferred from homology"/>
<dbReference type="Gene3D" id="3.30.500.10">
    <property type="entry name" value="MHC class I-like antigen recognition-like"/>
    <property type="match status" value="1"/>
</dbReference>
<dbReference type="InterPro" id="IPR011162">
    <property type="entry name" value="MHC_I/II-like_Ag-recog"/>
</dbReference>
<dbReference type="SUPFAM" id="SSF48726">
    <property type="entry name" value="Immunoglobulin"/>
    <property type="match status" value="1"/>
</dbReference>
<evidence type="ECO:0000256" key="9">
    <source>
        <dbReference type="ARBA" id="ARBA00023180"/>
    </source>
</evidence>
<evidence type="ECO:0000256" key="7">
    <source>
        <dbReference type="ARBA" id="ARBA00023136"/>
    </source>
</evidence>
<feature type="transmembrane region" description="Helical" evidence="12">
    <location>
        <begin position="373"/>
        <end position="395"/>
    </location>
</feature>
<protein>
    <recommendedName>
        <fullName evidence="13">Ig-like domain-containing protein</fullName>
    </recommendedName>
</protein>
<keyword evidence="6 12" id="KW-1133">Transmembrane helix</keyword>
<dbReference type="InterPro" id="IPR036179">
    <property type="entry name" value="Ig-like_dom_sf"/>
</dbReference>
<dbReference type="AlphaFoldDB" id="A0A8C5RFJ8"/>
<evidence type="ECO:0000256" key="1">
    <source>
        <dbReference type="ARBA" id="ARBA00004479"/>
    </source>
</evidence>
<dbReference type="GO" id="GO:0042612">
    <property type="term" value="C:MHC class I protein complex"/>
    <property type="evidence" value="ECO:0007669"/>
    <property type="project" value="UniProtKB-KW"/>
</dbReference>
<evidence type="ECO:0000256" key="6">
    <source>
        <dbReference type="ARBA" id="ARBA00022989"/>
    </source>
</evidence>
<dbReference type="GO" id="GO:0002474">
    <property type="term" value="P:antigen processing and presentation of peptide antigen via MHC class I"/>
    <property type="evidence" value="ECO:0007669"/>
    <property type="project" value="UniProtKB-KW"/>
</dbReference>
<dbReference type="InterPro" id="IPR050208">
    <property type="entry name" value="MHC_class-I_related"/>
</dbReference>
<evidence type="ECO:0000313" key="15">
    <source>
        <dbReference type="Proteomes" id="UP000694406"/>
    </source>
</evidence>
<sequence>MAVPALLRASDFHSPSHRRGGDSQSTFPAESGGAWPAADDSSWSLLALRRRLIGGLARGAEKRGLRMTFRSFLVLLEAAVLLLLGAGIGAATSSHVLRYFFTGVSELGHGLPRFVIVGYLDDQQFVHYDSDSQRDLPRGPWIQKVEEDDAQYWDWQSQLSHSWELYFQLSLWNRFNHTPGFHTWQWMHGCELRQDGRKEGSSQFGYDGKDFLSLDKQTLTWTAADWRAQVTKQRWEADLVWTQGRKNFLEGDCIEWLQKYLNYGKESLLRKEPPVVTVTRKGSYDGLETLICCLYGFYPKEVDVTWRKSGEILEEETFRGEVTPNSDRTYHTWLSIEIDPKEREHYKCHVEHDGLMNPQDFSWEKPVSSATGILMGSVLGALAAAVLLVIGILFYTSK</sequence>
<comment type="similarity">
    <text evidence="10">Belongs to the MHC class I family.</text>
</comment>
<dbReference type="SMART" id="SM00407">
    <property type="entry name" value="IGc1"/>
    <property type="match status" value="1"/>
</dbReference>
<comment type="subcellular location">
    <subcellularLocation>
        <location evidence="1">Membrane</location>
        <topology evidence="1">Single-pass type I membrane protein</topology>
    </subcellularLocation>
</comment>
<dbReference type="InterPro" id="IPR013783">
    <property type="entry name" value="Ig-like_fold"/>
</dbReference>
<evidence type="ECO:0000256" key="4">
    <source>
        <dbReference type="ARBA" id="ARBA00022729"/>
    </source>
</evidence>
<dbReference type="PRINTS" id="PR01638">
    <property type="entry name" value="MHCCLASSI"/>
</dbReference>
<keyword evidence="9" id="KW-0325">Glycoprotein</keyword>
<evidence type="ECO:0000256" key="5">
    <source>
        <dbReference type="ARBA" id="ARBA00022859"/>
    </source>
</evidence>
<dbReference type="FunFam" id="2.60.40.10:FF:000204">
    <property type="entry name" value="Major histocompatibility complex, class I-related protein"/>
    <property type="match status" value="1"/>
</dbReference>
<evidence type="ECO:0000313" key="14">
    <source>
        <dbReference type="Ensembl" id="ENSLLTP00000001886.1"/>
    </source>
</evidence>
<dbReference type="Pfam" id="PF07654">
    <property type="entry name" value="C1-set"/>
    <property type="match status" value="1"/>
</dbReference>
<reference evidence="14" key="1">
    <citation type="submission" date="2025-08" db="UniProtKB">
        <authorList>
            <consortium name="Ensembl"/>
        </authorList>
    </citation>
    <scope>IDENTIFICATION</scope>
</reference>
<dbReference type="GO" id="GO:0006955">
    <property type="term" value="P:immune response"/>
    <property type="evidence" value="ECO:0007669"/>
    <property type="project" value="TreeGrafter"/>
</dbReference>
<keyword evidence="5" id="KW-0391">Immunity</keyword>
<dbReference type="InterPro" id="IPR011161">
    <property type="entry name" value="MHC_I-like_Ag-recog"/>
</dbReference>
<keyword evidence="4" id="KW-0732">Signal</keyword>
<organism evidence="14 15">
    <name type="scientific">Laticauda laticaudata</name>
    <name type="common">Blue-ringed sea krait</name>
    <name type="synonym">Blue-lipped sea krait</name>
    <dbReference type="NCBI Taxonomy" id="8630"/>
    <lineage>
        <taxon>Eukaryota</taxon>
        <taxon>Metazoa</taxon>
        <taxon>Chordata</taxon>
        <taxon>Craniata</taxon>
        <taxon>Vertebrata</taxon>
        <taxon>Euteleostomi</taxon>
        <taxon>Lepidosauria</taxon>
        <taxon>Squamata</taxon>
        <taxon>Bifurcata</taxon>
        <taxon>Unidentata</taxon>
        <taxon>Episquamata</taxon>
        <taxon>Toxicofera</taxon>
        <taxon>Serpentes</taxon>
        <taxon>Colubroidea</taxon>
        <taxon>Elapidae</taxon>
        <taxon>Laticaudinae</taxon>
        <taxon>Laticauda</taxon>
    </lineage>
</organism>
<dbReference type="InterPro" id="IPR001039">
    <property type="entry name" value="MHC_I_a_a1/a2"/>
</dbReference>
<accession>A0A8C5RFJ8</accession>
<dbReference type="InterPro" id="IPR003006">
    <property type="entry name" value="Ig/MHC_CS"/>
</dbReference>
<keyword evidence="3 12" id="KW-0812">Transmembrane</keyword>
<keyword evidence="2" id="KW-0490">MHC I</keyword>
<dbReference type="InterPro" id="IPR003597">
    <property type="entry name" value="Ig_C1-set"/>
</dbReference>
<dbReference type="SUPFAM" id="SSF54452">
    <property type="entry name" value="MHC antigen-recognition domain"/>
    <property type="match status" value="1"/>
</dbReference>
<dbReference type="GO" id="GO:0005615">
    <property type="term" value="C:extracellular space"/>
    <property type="evidence" value="ECO:0007669"/>
    <property type="project" value="TreeGrafter"/>
</dbReference>
<keyword evidence="8" id="KW-1015">Disulfide bond</keyword>
<dbReference type="PANTHER" id="PTHR16675">
    <property type="entry name" value="MHC CLASS I-RELATED"/>
    <property type="match status" value="1"/>
</dbReference>